<dbReference type="PROSITE" id="PS51296">
    <property type="entry name" value="RIESKE"/>
    <property type="match status" value="1"/>
</dbReference>
<keyword evidence="11" id="KW-1185">Reference proteome</keyword>
<evidence type="ECO:0000256" key="4">
    <source>
        <dbReference type="ARBA" id="ARBA00022723"/>
    </source>
</evidence>
<proteinExistence type="predicted"/>
<dbReference type="EMBL" id="JBBKZS010000003">
    <property type="protein sequence ID" value="MEJ8854911.1"/>
    <property type="molecule type" value="Genomic_DNA"/>
</dbReference>
<dbReference type="PANTHER" id="PTHR43557">
    <property type="entry name" value="APOPTOSIS-INDUCING FACTOR 1"/>
    <property type="match status" value="1"/>
</dbReference>
<dbReference type="SUPFAM" id="SSF55424">
    <property type="entry name" value="FAD/NAD-linked reductases, dimerisation (C-terminal) domain"/>
    <property type="match status" value="1"/>
</dbReference>
<dbReference type="SUPFAM" id="SSF51905">
    <property type="entry name" value="FAD/NAD(P)-binding domain"/>
    <property type="match status" value="1"/>
</dbReference>
<dbReference type="Pfam" id="PF07992">
    <property type="entry name" value="Pyr_redox_2"/>
    <property type="match status" value="1"/>
</dbReference>
<keyword evidence="7" id="KW-0408">Iron</keyword>
<sequence length="516" mass="55131">MTDSTPPDLKAGVPLEHIADGAMLPGQIDGEDALLLRQGDAFYAIGAQCTHYHAALADGLLCGHVLHCPMHHAQFDIRSGASLCAPAFDDLPCWRVEQAGGRVFARERIVAAPRSRKTSDAPLDDVVIVGGGAAGLAAADKLRREGYEGRLTMLSADGDPPCDRPNLSKDFLAGTAEPDWIPLKPDDWYREQRIDLRLNTRVETIDVTARKLRVAGGESMPFGALLLATGADPVQLEVPSAAPGQVLSLRSFADSRAIVAQAATARSALVIGASFIGLEVAASLRTRGLEVHVVAPDAVPMQRVLGPELGALVRDLHASHGVNFHLGTKVTRVDGRRATLADGTVVEADLVVAGVGVRPSVALAEQAGLAMDRGISVDAYLQTSAPCIYAAGDIARWPDPHSGESIRVEHWTLAERQGQVAALNMLGRQQRFDISPFFWSQHYDLTLQYVGHAERWDAIEIDGSLEARDCTVRYRLSGRVLAVVTIGRDLDNLRAERELEGDVAAGQPVPVGTPGA</sequence>
<dbReference type="PANTHER" id="PTHR43557:SF2">
    <property type="entry name" value="RIESKE DOMAIN-CONTAINING PROTEIN-RELATED"/>
    <property type="match status" value="1"/>
</dbReference>
<dbReference type="InterPro" id="IPR017941">
    <property type="entry name" value="Rieske_2Fe-2S"/>
</dbReference>
<dbReference type="Pfam" id="PF00355">
    <property type="entry name" value="Rieske"/>
    <property type="match status" value="1"/>
</dbReference>
<keyword evidence="5" id="KW-0274">FAD</keyword>
<dbReference type="InterPro" id="IPR036922">
    <property type="entry name" value="Rieske_2Fe-2S_sf"/>
</dbReference>
<dbReference type="PRINTS" id="PR00368">
    <property type="entry name" value="FADPNR"/>
</dbReference>
<dbReference type="Gene3D" id="3.30.390.30">
    <property type="match status" value="1"/>
</dbReference>
<dbReference type="InterPro" id="IPR036188">
    <property type="entry name" value="FAD/NAD-bd_sf"/>
</dbReference>
<dbReference type="Pfam" id="PF14759">
    <property type="entry name" value="Reductase_C"/>
    <property type="match status" value="1"/>
</dbReference>
<evidence type="ECO:0000259" key="9">
    <source>
        <dbReference type="PROSITE" id="PS51296"/>
    </source>
</evidence>
<keyword evidence="2" id="KW-0285">Flavoprotein</keyword>
<evidence type="ECO:0000256" key="3">
    <source>
        <dbReference type="ARBA" id="ARBA00022714"/>
    </source>
</evidence>
<keyword evidence="4" id="KW-0479">Metal-binding</keyword>
<name>A0ABU8X5C4_9BURK</name>
<dbReference type="Gene3D" id="2.102.10.10">
    <property type="entry name" value="Rieske [2Fe-2S] iron-sulphur domain"/>
    <property type="match status" value="1"/>
</dbReference>
<keyword evidence="3" id="KW-0001">2Fe-2S</keyword>
<dbReference type="InterPro" id="IPR028202">
    <property type="entry name" value="Reductase_C"/>
</dbReference>
<evidence type="ECO:0000256" key="8">
    <source>
        <dbReference type="ARBA" id="ARBA00023014"/>
    </source>
</evidence>
<keyword evidence="6" id="KW-0560">Oxidoreductase</keyword>
<dbReference type="InterPro" id="IPR016156">
    <property type="entry name" value="FAD/NAD-linked_Rdtase_dimer_sf"/>
</dbReference>
<evidence type="ECO:0000256" key="2">
    <source>
        <dbReference type="ARBA" id="ARBA00022630"/>
    </source>
</evidence>
<dbReference type="SUPFAM" id="SSF50022">
    <property type="entry name" value="ISP domain"/>
    <property type="match status" value="1"/>
</dbReference>
<evidence type="ECO:0000256" key="7">
    <source>
        <dbReference type="ARBA" id="ARBA00023004"/>
    </source>
</evidence>
<reference evidence="10 11" key="1">
    <citation type="submission" date="2024-03" db="EMBL/GenBank/DDBJ databases">
        <title>Novel species of the genus Variovorax.</title>
        <authorList>
            <person name="Liu Q."/>
            <person name="Xin Y.-H."/>
        </authorList>
    </citation>
    <scope>NUCLEOTIDE SEQUENCE [LARGE SCALE GENOMIC DNA]</scope>
    <source>
        <strain evidence="10 11">KACC 18901</strain>
    </source>
</reference>
<accession>A0ABU8X5C4</accession>
<dbReference type="Proteomes" id="UP001367030">
    <property type="component" value="Unassembled WGS sequence"/>
</dbReference>
<evidence type="ECO:0000313" key="11">
    <source>
        <dbReference type="Proteomes" id="UP001367030"/>
    </source>
</evidence>
<gene>
    <name evidence="10" type="ORF">WKW79_10055</name>
</gene>
<comment type="caution">
    <text evidence="10">The sequence shown here is derived from an EMBL/GenBank/DDBJ whole genome shotgun (WGS) entry which is preliminary data.</text>
</comment>
<dbReference type="PRINTS" id="PR00411">
    <property type="entry name" value="PNDRDTASEI"/>
</dbReference>
<dbReference type="InterPro" id="IPR050446">
    <property type="entry name" value="FAD-oxidoreductase/Apoptosis"/>
</dbReference>
<feature type="domain" description="Rieske" evidence="9">
    <location>
        <begin position="10"/>
        <end position="105"/>
    </location>
</feature>
<keyword evidence="8" id="KW-0411">Iron-sulfur</keyword>
<evidence type="ECO:0000256" key="5">
    <source>
        <dbReference type="ARBA" id="ARBA00022827"/>
    </source>
</evidence>
<dbReference type="InterPro" id="IPR023753">
    <property type="entry name" value="FAD/NAD-binding_dom"/>
</dbReference>
<organism evidence="10 11">
    <name type="scientific">Variovorax robiniae</name>
    <dbReference type="NCBI Taxonomy" id="1836199"/>
    <lineage>
        <taxon>Bacteria</taxon>
        <taxon>Pseudomonadati</taxon>
        <taxon>Pseudomonadota</taxon>
        <taxon>Betaproteobacteria</taxon>
        <taxon>Burkholderiales</taxon>
        <taxon>Comamonadaceae</taxon>
        <taxon>Variovorax</taxon>
    </lineage>
</organism>
<dbReference type="RefSeq" id="WP_340335000.1">
    <property type="nucleotide sequence ID" value="NZ_JBBKZS010000003.1"/>
</dbReference>
<comment type="cofactor">
    <cofactor evidence="1">
        <name>FAD</name>
        <dbReference type="ChEBI" id="CHEBI:57692"/>
    </cofactor>
</comment>
<dbReference type="Gene3D" id="3.50.50.60">
    <property type="entry name" value="FAD/NAD(P)-binding domain"/>
    <property type="match status" value="2"/>
</dbReference>
<evidence type="ECO:0000313" key="10">
    <source>
        <dbReference type="EMBL" id="MEJ8854911.1"/>
    </source>
</evidence>
<protein>
    <submittedName>
        <fullName evidence="10">FAD-dependent oxidoreductase</fullName>
    </submittedName>
</protein>
<evidence type="ECO:0000256" key="6">
    <source>
        <dbReference type="ARBA" id="ARBA00023002"/>
    </source>
</evidence>
<evidence type="ECO:0000256" key="1">
    <source>
        <dbReference type="ARBA" id="ARBA00001974"/>
    </source>
</evidence>